<dbReference type="OrthoDB" id="9996645at2"/>
<sequence length="159" mass="18584">MKNTFLIILLTLLVSCKSKNRNDIEILSKFSDDMFLKQKPIEDVLLKYSILNKKDFEQDTSILIGYCQEINEDYRISIKNNNNKFKIVKANDSSLKNGIILRKKEKAYLLKTDIHLNIMVIDSTSKITSYFIDPFYTKGNSKPYKPAYLKDMINLKIEQ</sequence>
<reference evidence="1 2" key="1">
    <citation type="submission" date="2019-04" db="EMBL/GenBank/DDBJ databases">
        <title>Psychroflexus halotolerans sp. nov., isolated from a marine solar saltern.</title>
        <authorList>
            <person name="Feng X."/>
        </authorList>
    </citation>
    <scope>NUCLEOTIDE SEQUENCE [LARGE SCALE GENOMIC DNA]</scope>
    <source>
        <strain evidence="1 2">WDS2C27</strain>
    </source>
</reference>
<evidence type="ECO:0000313" key="1">
    <source>
        <dbReference type="EMBL" id="TKS57183.1"/>
    </source>
</evidence>
<dbReference type="AlphaFoldDB" id="A0A4U5TSU5"/>
<keyword evidence="2" id="KW-1185">Reference proteome</keyword>
<comment type="caution">
    <text evidence="1">The sequence shown here is derived from an EMBL/GenBank/DDBJ whole genome shotgun (WGS) entry which is preliminary data.</text>
</comment>
<dbReference type="PROSITE" id="PS51257">
    <property type="entry name" value="PROKAR_LIPOPROTEIN"/>
    <property type="match status" value="1"/>
</dbReference>
<name>A0A4U5TSU5_9FLAO</name>
<dbReference type="Proteomes" id="UP000306552">
    <property type="component" value="Unassembled WGS sequence"/>
</dbReference>
<protein>
    <submittedName>
        <fullName evidence="1">Uncharacterized protein</fullName>
    </submittedName>
</protein>
<gene>
    <name evidence="1" type="ORF">FCN74_01840</name>
</gene>
<dbReference type="EMBL" id="SWMU01000001">
    <property type="protein sequence ID" value="TKS57183.1"/>
    <property type="molecule type" value="Genomic_DNA"/>
</dbReference>
<dbReference type="RefSeq" id="WP_138930886.1">
    <property type="nucleotide sequence ID" value="NZ_SWMU01000001.1"/>
</dbReference>
<evidence type="ECO:0000313" key="2">
    <source>
        <dbReference type="Proteomes" id="UP000306552"/>
    </source>
</evidence>
<organism evidence="1 2">
    <name type="scientific">Mesohalobacter halotolerans</name>
    <dbReference type="NCBI Taxonomy" id="1883405"/>
    <lineage>
        <taxon>Bacteria</taxon>
        <taxon>Pseudomonadati</taxon>
        <taxon>Bacteroidota</taxon>
        <taxon>Flavobacteriia</taxon>
        <taxon>Flavobacteriales</taxon>
        <taxon>Flavobacteriaceae</taxon>
        <taxon>Mesohalobacter</taxon>
    </lineage>
</organism>
<accession>A0A4U5TSU5</accession>
<proteinExistence type="predicted"/>